<dbReference type="SUPFAM" id="SSF56529">
    <property type="entry name" value="FAH"/>
    <property type="match status" value="1"/>
</dbReference>
<accession>A0A0D6G304</accession>
<evidence type="ECO:0000256" key="3">
    <source>
        <dbReference type="ARBA" id="ARBA00022723"/>
    </source>
</evidence>
<dbReference type="Pfam" id="PF01557">
    <property type="entry name" value="FAA_hydrolase"/>
    <property type="match status" value="1"/>
</dbReference>
<dbReference type="PANTHER" id="PTHR42796">
    <property type="entry name" value="FUMARYLACETOACETATE HYDROLASE DOMAIN-CONTAINING PROTEIN 2A-RELATED"/>
    <property type="match status" value="1"/>
</dbReference>
<dbReference type="InterPro" id="IPR036663">
    <property type="entry name" value="Fumarylacetoacetase_C_sf"/>
</dbReference>
<gene>
    <name evidence="6" type="ORF">O9570_23305</name>
</gene>
<dbReference type="InterPro" id="IPR018833">
    <property type="entry name" value="Rv2993c-like_N"/>
</dbReference>
<evidence type="ECO:0000256" key="2">
    <source>
        <dbReference type="ARBA" id="ARBA00010211"/>
    </source>
</evidence>
<evidence type="ECO:0000313" key="6">
    <source>
        <dbReference type="EMBL" id="MCZ8404405.1"/>
    </source>
</evidence>
<reference evidence="6" key="1">
    <citation type="submission" date="2022-12" db="EMBL/GenBank/DDBJ databases">
        <authorList>
            <person name="Voronina O.L."/>
            <person name="Kunda M.S."/>
            <person name="Ryzhova N."/>
            <person name="Aksenova E.I."/>
        </authorList>
    </citation>
    <scope>NUCLEOTIDE SEQUENCE</scope>
    <source>
        <strain evidence="6">SCCH136:Ach223948</strain>
    </source>
</reference>
<dbReference type="GeneID" id="75274627"/>
<dbReference type="RefSeq" id="WP_006388912.1">
    <property type="nucleotide sequence ID" value="NZ_CP043820.1"/>
</dbReference>
<evidence type="ECO:0000256" key="1">
    <source>
        <dbReference type="ARBA" id="ARBA00001946"/>
    </source>
</evidence>
<dbReference type="Pfam" id="PF10370">
    <property type="entry name" value="Rv2993c-like_N"/>
    <property type="match status" value="1"/>
</dbReference>
<feature type="domain" description="Fumarylacetoacetase-like C-terminal" evidence="4">
    <location>
        <begin position="56"/>
        <end position="249"/>
    </location>
</feature>
<organism evidence="6 7">
    <name type="scientific">Alcaligenes xylosoxydans xylosoxydans</name>
    <name type="common">Achromobacter xylosoxidans</name>
    <dbReference type="NCBI Taxonomy" id="85698"/>
    <lineage>
        <taxon>Bacteria</taxon>
        <taxon>Pseudomonadati</taxon>
        <taxon>Pseudomonadota</taxon>
        <taxon>Betaproteobacteria</taxon>
        <taxon>Burkholderiales</taxon>
        <taxon>Alcaligenaceae</taxon>
        <taxon>Achromobacter</taxon>
    </lineage>
</organism>
<dbReference type="AlphaFoldDB" id="A0A0D6G304"/>
<evidence type="ECO:0000313" key="7">
    <source>
        <dbReference type="Proteomes" id="UP001141992"/>
    </source>
</evidence>
<dbReference type="InterPro" id="IPR011234">
    <property type="entry name" value="Fumarylacetoacetase-like_C"/>
</dbReference>
<evidence type="ECO:0000259" key="5">
    <source>
        <dbReference type="Pfam" id="PF10370"/>
    </source>
</evidence>
<comment type="caution">
    <text evidence="6">The sequence shown here is derived from an EMBL/GenBank/DDBJ whole genome shotgun (WGS) entry which is preliminary data.</text>
</comment>
<dbReference type="InterPro" id="IPR051121">
    <property type="entry name" value="FAH"/>
</dbReference>
<sequence length="254" mass="28491">MKWIRCTHDGETFYGILDEDRITPVRGDPFNGHEKRNESLRLADVRIEVPVIPPTFYCVGLNYVQHIGTEGKNIPTQPDVGYRANNALLAHGQDVLMPADANRVHYEGELVVVIGKRMKHVRPDEVRAGILGYTIGNDVSARDWQASDRTFWRSKNTDTFKPMGPWIETDPDLARMETVVSVNGRESTRFGTGDMLFGVDTFISTMSRYLTLQPGDILWMGTDGHSPDLRDGDVVDVTLTGLGTLTNRFARLPD</sequence>
<name>A0A0D6G304_ALCXX</name>
<dbReference type="Gene3D" id="3.90.850.10">
    <property type="entry name" value="Fumarylacetoacetase-like, C-terminal domain"/>
    <property type="match status" value="1"/>
</dbReference>
<keyword evidence="3" id="KW-0479">Metal-binding</keyword>
<keyword evidence="6" id="KW-0378">Hydrolase</keyword>
<comment type="cofactor">
    <cofactor evidence="1">
        <name>Mg(2+)</name>
        <dbReference type="ChEBI" id="CHEBI:18420"/>
    </cofactor>
</comment>
<comment type="similarity">
    <text evidence="2">Belongs to the FAH family.</text>
</comment>
<dbReference type="GO" id="GO:0016787">
    <property type="term" value="F:hydrolase activity"/>
    <property type="evidence" value="ECO:0007669"/>
    <property type="project" value="UniProtKB-KW"/>
</dbReference>
<protein>
    <submittedName>
        <fullName evidence="6">Fumarylacetoacetate hydrolase family protein</fullName>
    </submittedName>
</protein>
<dbReference type="PANTHER" id="PTHR42796:SF4">
    <property type="entry name" value="FUMARYLACETOACETATE HYDROLASE DOMAIN-CONTAINING PROTEIN 2A"/>
    <property type="match status" value="1"/>
</dbReference>
<proteinExistence type="inferred from homology"/>
<dbReference type="Proteomes" id="UP001141992">
    <property type="component" value="Unassembled WGS sequence"/>
</dbReference>
<dbReference type="GO" id="GO:0044281">
    <property type="term" value="P:small molecule metabolic process"/>
    <property type="evidence" value="ECO:0007669"/>
    <property type="project" value="UniProtKB-ARBA"/>
</dbReference>
<dbReference type="GO" id="GO:0046872">
    <property type="term" value="F:metal ion binding"/>
    <property type="evidence" value="ECO:0007669"/>
    <property type="project" value="UniProtKB-KW"/>
</dbReference>
<dbReference type="EMBL" id="JAPZVI010000024">
    <property type="protein sequence ID" value="MCZ8404405.1"/>
    <property type="molecule type" value="Genomic_DNA"/>
</dbReference>
<dbReference type="KEGG" id="axx:ERS451415_00927"/>
<dbReference type="eggNOG" id="COG0179">
    <property type="taxonomic scope" value="Bacteria"/>
</dbReference>
<feature type="domain" description="Rv2993c-like N-terminal" evidence="5">
    <location>
        <begin position="1"/>
        <end position="50"/>
    </location>
</feature>
<evidence type="ECO:0000259" key="4">
    <source>
        <dbReference type="Pfam" id="PF01557"/>
    </source>
</evidence>